<dbReference type="InterPro" id="IPR021172">
    <property type="entry name" value="UCP006607_RNA_methylase-rel"/>
</dbReference>
<gene>
    <name evidence="2" type="ORF">CA615_06060</name>
</gene>
<dbReference type="CDD" id="cd02440">
    <property type="entry name" value="AdoMet_MTases"/>
    <property type="match status" value="1"/>
</dbReference>
<proteinExistence type="predicted"/>
<dbReference type="InterPro" id="IPR025799">
    <property type="entry name" value="Arg_MeTrfase"/>
</dbReference>
<dbReference type="Proteomes" id="UP000248557">
    <property type="component" value="Unassembled WGS sequence"/>
</dbReference>
<dbReference type="SUPFAM" id="SSF53335">
    <property type="entry name" value="S-adenosyl-L-methionine-dependent methyltransferases"/>
    <property type="match status" value="1"/>
</dbReference>
<comment type="caution">
    <text evidence="2">The sequence shown here is derived from an EMBL/GenBank/DDBJ whole genome shotgun (WGS) entry which is preliminary data.</text>
</comment>
<dbReference type="InterPro" id="IPR029063">
    <property type="entry name" value="SAM-dependent_MTases_sf"/>
</dbReference>
<dbReference type="PANTHER" id="PTHR11006:SF53">
    <property type="entry name" value="PROTEIN ARGININE N-METHYLTRANSFERASE 3"/>
    <property type="match status" value="1"/>
</dbReference>
<dbReference type="RefSeq" id="WP_011406797.1">
    <property type="nucleotide sequence ID" value="NZ_JAXJAF010000139.1"/>
</dbReference>
<dbReference type="InterPro" id="IPR025714">
    <property type="entry name" value="Methyltranfer_dom"/>
</dbReference>
<dbReference type="Gene3D" id="3.40.50.150">
    <property type="entry name" value="Vaccinia Virus protein VP39"/>
    <property type="match status" value="1"/>
</dbReference>
<evidence type="ECO:0000259" key="1">
    <source>
        <dbReference type="Pfam" id="PF13847"/>
    </source>
</evidence>
<dbReference type="PANTHER" id="PTHR11006">
    <property type="entry name" value="PROTEIN ARGININE N-METHYLTRANSFERASE"/>
    <property type="match status" value="1"/>
</dbReference>
<dbReference type="AlphaFoldDB" id="A0A328PZT9"/>
<evidence type="ECO:0000313" key="3">
    <source>
        <dbReference type="Proteomes" id="UP000248557"/>
    </source>
</evidence>
<accession>A0A328PZT9</accession>
<reference evidence="2 3" key="1">
    <citation type="submission" date="2017-05" db="EMBL/GenBank/DDBJ databases">
        <title>Host range expansion of the Methanosphaera genus to humans and monogastric animals involves recent and extensive reduction in genome content.</title>
        <authorList>
            <person name="Hoedt E.C."/>
            <person name="Volmer J.G."/>
            <person name="Parks D.H."/>
            <person name="Rosewarne C.P."/>
            <person name="Denman S.E."/>
            <person name="Mcsweeney C.S."/>
            <person name="O Cuiv P."/>
            <person name="Hugenholtz P."/>
            <person name="Tyson G.W."/>
            <person name="Morrison M."/>
        </authorList>
    </citation>
    <scope>NUCLEOTIDE SEQUENCE [LARGE SCALE GENOMIC DNA]</scope>
    <source>
        <strain evidence="2 3">PA5</strain>
    </source>
</reference>
<name>A0A328PZT9_9EURY</name>
<dbReference type="GeneID" id="3855203"/>
<dbReference type="GO" id="GO:0016274">
    <property type="term" value="F:protein-arginine N-methyltransferase activity"/>
    <property type="evidence" value="ECO:0007669"/>
    <property type="project" value="InterPro"/>
</dbReference>
<dbReference type="OMA" id="VPQWHYS"/>
<dbReference type="Pfam" id="PF13847">
    <property type="entry name" value="Methyltransf_31"/>
    <property type="match status" value="1"/>
</dbReference>
<sequence>MTYYDDLTKDKKRVNSFKRAIYEKTSGITYDLGTGSGILAQLAANHAKKVYALEQNPFIIKSTKKNLSKYDNIELIKTDASRYEFPEKADTIICEMLDTALIDEEQVPVINNAHKYIKEDTVFIPKSVYSTVEIISTNINHITYYEDNIPEYISLSDEIKYHSISFQDVICEKVNVEISINIMKAGKINALKITTYTILTDNIILEPTPMLNPPIIVPVDCMDVDVDDEIIINMEYIMGGGLNTLKTNIRRNK</sequence>
<dbReference type="GO" id="GO:0042054">
    <property type="term" value="F:histone methyltransferase activity"/>
    <property type="evidence" value="ECO:0007669"/>
    <property type="project" value="TreeGrafter"/>
</dbReference>
<evidence type="ECO:0000313" key="2">
    <source>
        <dbReference type="EMBL" id="RAP02793.1"/>
    </source>
</evidence>
<dbReference type="PIRSF" id="PIRSF006607">
    <property type="entry name" value="RNAmts_UCP006607"/>
    <property type="match status" value="1"/>
</dbReference>
<protein>
    <recommendedName>
        <fullName evidence="1">Methyltransferase domain-containing protein</fullName>
    </recommendedName>
</protein>
<dbReference type="EMBL" id="NGJK01000077">
    <property type="protein sequence ID" value="RAP02793.1"/>
    <property type="molecule type" value="Genomic_DNA"/>
</dbReference>
<organism evidence="2 3">
    <name type="scientific">Methanosphaera stadtmanae</name>
    <dbReference type="NCBI Taxonomy" id="2317"/>
    <lineage>
        <taxon>Archaea</taxon>
        <taxon>Methanobacteriati</taxon>
        <taxon>Methanobacteriota</taxon>
        <taxon>Methanomada group</taxon>
        <taxon>Methanobacteria</taxon>
        <taxon>Methanobacteriales</taxon>
        <taxon>Methanobacteriaceae</taxon>
        <taxon>Methanosphaera</taxon>
    </lineage>
</organism>
<feature type="domain" description="Methyltransferase" evidence="1">
    <location>
        <begin position="31"/>
        <end position="137"/>
    </location>
</feature>